<evidence type="ECO:0000313" key="3">
    <source>
        <dbReference type="Proteomes" id="UP001165060"/>
    </source>
</evidence>
<feature type="transmembrane region" description="Helical" evidence="1">
    <location>
        <begin position="7"/>
        <end position="26"/>
    </location>
</feature>
<reference evidence="2 3" key="1">
    <citation type="journal article" date="2023" name="Commun. Biol.">
        <title>Genome analysis of Parmales, the sister group of diatoms, reveals the evolutionary specialization of diatoms from phago-mixotrophs to photoautotrophs.</title>
        <authorList>
            <person name="Ban H."/>
            <person name="Sato S."/>
            <person name="Yoshikawa S."/>
            <person name="Yamada K."/>
            <person name="Nakamura Y."/>
            <person name="Ichinomiya M."/>
            <person name="Sato N."/>
            <person name="Blanc-Mathieu R."/>
            <person name="Endo H."/>
            <person name="Kuwata A."/>
            <person name="Ogata H."/>
        </authorList>
    </citation>
    <scope>NUCLEOTIDE SEQUENCE [LARGE SCALE GENOMIC DNA]</scope>
</reference>
<dbReference type="EMBL" id="BRYB01004103">
    <property type="protein sequence ID" value="GMI25698.1"/>
    <property type="molecule type" value="Genomic_DNA"/>
</dbReference>
<feature type="transmembrane region" description="Helical" evidence="1">
    <location>
        <begin position="170"/>
        <end position="188"/>
    </location>
</feature>
<evidence type="ECO:0000313" key="2">
    <source>
        <dbReference type="EMBL" id="GMI25698.1"/>
    </source>
</evidence>
<keyword evidence="1" id="KW-0472">Membrane</keyword>
<organism evidence="2 3">
    <name type="scientific">Tetraparma gracilis</name>
    <dbReference type="NCBI Taxonomy" id="2962635"/>
    <lineage>
        <taxon>Eukaryota</taxon>
        <taxon>Sar</taxon>
        <taxon>Stramenopiles</taxon>
        <taxon>Ochrophyta</taxon>
        <taxon>Bolidophyceae</taxon>
        <taxon>Parmales</taxon>
        <taxon>Triparmaceae</taxon>
        <taxon>Tetraparma</taxon>
    </lineage>
</organism>
<proteinExistence type="predicted"/>
<feature type="transmembrane region" description="Helical" evidence="1">
    <location>
        <begin position="101"/>
        <end position="121"/>
    </location>
</feature>
<name>A0ABQ6MG37_9STRA</name>
<keyword evidence="1" id="KW-1133">Transmembrane helix</keyword>
<feature type="non-terminal residue" evidence="2">
    <location>
        <position position="1"/>
    </location>
</feature>
<keyword evidence="1" id="KW-0812">Transmembrane</keyword>
<feature type="transmembrane region" description="Helical" evidence="1">
    <location>
        <begin position="146"/>
        <end position="164"/>
    </location>
</feature>
<keyword evidence="3" id="KW-1185">Reference proteome</keyword>
<evidence type="ECO:0000256" key="1">
    <source>
        <dbReference type="SAM" id="Phobius"/>
    </source>
</evidence>
<gene>
    <name evidence="2" type="ORF">TeGR_g3593</name>
</gene>
<comment type="caution">
    <text evidence="2">The sequence shown here is derived from an EMBL/GenBank/DDBJ whole genome shotgun (WGS) entry which is preliminary data.</text>
</comment>
<protein>
    <submittedName>
        <fullName evidence="2">Uncharacterized protein</fullName>
    </submittedName>
</protein>
<accession>A0ABQ6MG37</accession>
<sequence>YYATPHLLTVAPFFAVPVAAISLLFHPPLTPLLFPLALLPLYLRVLPFLSAGASFALLQSTLGIACLLHVLTTSTPLLSTLSKHPPTLLFAVSFVLHYAPLPAYLLLLLPLFPIASTLNLLRTTTAHAHKLSPSRPVLVLLHQRRLLSVFLALSFVSYAPLAYAVVNHSFVVPALNIVCVFLYVLMILSSRLNNSYALGLGSHEGAEPNQETWLGNHRIVPYITPDELKFVEGKGWGTRRKRGRVWMEGLGWGMRVVLSNTK</sequence>
<dbReference type="Proteomes" id="UP001165060">
    <property type="component" value="Unassembled WGS sequence"/>
</dbReference>